<gene>
    <name evidence="1" type="ORF">ACFR9T_05700</name>
</gene>
<dbReference type="RefSeq" id="WP_256418025.1">
    <property type="nucleotide sequence ID" value="NZ_JANHDL010000004.1"/>
</dbReference>
<dbReference type="AlphaFoldDB" id="A0ABD6BZG2"/>
<evidence type="ECO:0000313" key="1">
    <source>
        <dbReference type="EMBL" id="MFD1570080.1"/>
    </source>
</evidence>
<keyword evidence="2" id="KW-1185">Reference proteome</keyword>
<evidence type="ECO:0008006" key="3">
    <source>
        <dbReference type="Google" id="ProtNLM"/>
    </source>
</evidence>
<dbReference type="EMBL" id="JBHUDB010000002">
    <property type="protein sequence ID" value="MFD1570080.1"/>
    <property type="molecule type" value="Genomic_DNA"/>
</dbReference>
<dbReference type="Proteomes" id="UP001597185">
    <property type="component" value="Unassembled WGS sequence"/>
</dbReference>
<proteinExistence type="predicted"/>
<comment type="caution">
    <text evidence="1">The sequence shown here is derived from an EMBL/GenBank/DDBJ whole genome shotgun (WGS) entry which is preliminary data.</text>
</comment>
<protein>
    <recommendedName>
        <fullName evidence="3">Bacterial spore germination immunoglobulin-like domain-containing protein</fullName>
    </recommendedName>
</protein>
<reference evidence="1 2" key="1">
    <citation type="journal article" date="2019" name="Int. J. Syst. Evol. Microbiol.">
        <title>The Global Catalogue of Microorganisms (GCM) 10K type strain sequencing project: providing services to taxonomists for standard genome sequencing and annotation.</title>
        <authorList>
            <consortium name="The Broad Institute Genomics Platform"/>
            <consortium name="The Broad Institute Genome Sequencing Center for Infectious Disease"/>
            <person name="Wu L."/>
            <person name="Ma J."/>
        </authorList>
    </citation>
    <scope>NUCLEOTIDE SEQUENCE [LARGE SCALE GENOMIC DNA]</scope>
    <source>
        <strain evidence="1 2">CGMCC 1.12689</strain>
    </source>
</reference>
<accession>A0ABD6BZG2</accession>
<sequence>MSQTGLSREEFVAIGETVGEQVDTDIGGDSQVKYQMEPYYADTTGEITLCFKAQDEPVIIVESIPARGSERGITLTAPASEWTVANDVDDHNIITTLSIAQEVGHTAELYFRGPPAKLTPEGIVTDGPVEYPPLFNE</sequence>
<organism evidence="1 2">
    <name type="scientific">Halorubrum laminariae</name>
    <dbReference type="NCBI Taxonomy" id="1433523"/>
    <lineage>
        <taxon>Archaea</taxon>
        <taxon>Methanobacteriati</taxon>
        <taxon>Methanobacteriota</taxon>
        <taxon>Stenosarchaea group</taxon>
        <taxon>Halobacteria</taxon>
        <taxon>Halobacteriales</taxon>
        <taxon>Haloferacaceae</taxon>
        <taxon>Halorubrum</taxon>
    </lineage>
</organism>
<evidence type="ECO:0000313" key="2">
    <source>
        <dbReference type="Proteomes" id="UP001597185"/>
    </source>
</evidence>
<name>A0ABD6BZG2_9EURY</name>